<keyword evidence="3" id="KW-1185">Reference proteome</keyword>
<evidence type="ECO:0000313" key="3">
    <source>
        <dbReference type="Proteomes" id="UP000280501"/>
    </source>
</evidence>
<dbReference type="InterPro" id="IPR002477">
    <property type="entry name" value="Peptidoglycan-bd-like"/>
</dbReference>
<dbReference type="SUPFAM" id="SSF47090">
    <property type="entry name" value="PGBD-like"/>
    <property type="match status" value="1"/>
</dbReference>
<accession>A0A3N4YGL7</accession>
<evidence type="ECO:0000259" key="1">
    <source>
        <dbReference type="Pfam" id="PF01471"/>
    </source>
</evidence>
<dbReference type="Gene3D" id="1.10.101.10">
    <property type="entry name" value="PGBD-like superfamily/PGBD"/>
    <property type="match status" value="1"/>
</dbReference>
<dbReference type="AlphaFoldDB" id="A0A3N4YGL7"/>
<dbReference type="InterPro" id="IPR036366">
    <property type="entry name" value="PGBDSf"/>
</dbReference>
<comment type="caution">
    <text evidence="2">The sequence shown here is derived from an EMBL/GenBank/DDBJ whole genome shotgun (WGS) entry which is preliminary data.</text>
</comment>
<feature type="domain" description="Peptidoglycan binding-like" evidence="1">
    <location>
        <begin position="56"/>
        <end position="111"/>
    </location>
</feature>
<evidence type="ECO:0000313" key="2">
    <source>
        <dbReference type="EMBL" id="RPF19953.1"/>
    </source>
</evidence>
<dbReference type="Pfam" id="PF01471">
    <property type="entry name" value="PG_binding_1"/>
    <property type="match status" value="1"/>
</dbReference>
<organism evidence="2 3">
    <name type="scientific">Myceligenerans xiligouense</name>
    <dbReference type="NCBI Taxonomy" id="253184"/>
    <lineage>
        <taxon>Bacteria</taxon>
        <taxon>Bacillati</taxon>
        <taxon>Actinomycetota</taxon>
        <taxon>Actinomycetes</taxon>
        <taxon>Micrococcales</taxon>
        <taxon>Promicromonosporaceae</taxon>
        <taxon>Myceligenerans</taxon>
    </lineage>
</organism>
<reference evidence="2 3" key="1">
    <citation type="submission" date="2018-11" db="EMBL/GenBank/DDBJ databases">
        <title>Sequencing the genomes of 1000 actinobacteria strains.</title>
        <authorList>
            <person name="Klenk H.-P."/>
        </authorList>
    </citation>
    <scope>NUCLEOTIDE SEQUENCE [LARGE SCALE GENOMIC DNA]</scope>
    <source>
        <strain evidence="2 3">DSM 15700</strain>
    </source>
</reference>
<gene>
    <name evidence="2" type="ORF">EDD34_0525</name>
</gene>
<protein>
    <submittedName>
        <fullName evidence="2">Putative peptidoglycan binding protein</fullName>
    </submittedName>
</protein>
<dbReference type="InterPro" id="IPR036365">
    <property type="entry name" value="PGBD-like_sf"/>
</dbReference>
<sequence>MVSTRTWLQVGGGVVLAALVTAAFLQGRAAEDTWTANDPVGECGTGALGSDIGHDSGGEVLAVQNVLSATHSLEPATGIWDADTESAVRAFQAWTGLPSDGCVNTNTWVTMRALVVPVCAPEYQCQGPDQLLHWGPSREPHDAWFLDADCDWASWVLPGVAQSPVASRTPYEFSREPLAKLRCEG</sequence>
<dbReference type="EMBL" id="RKQZ01000001">
    <property type="protein sequence ID" value="RPF19953.1"/>
    <property type="molecule type" value="Genomic_DNA"/>
</dbReference>
<proteinExistence type="predicted"/>
<dbReference type="OrthoDB" id="5143685at2"/>
<dbReference type="RefSeq" id="WP_123813180.1">
    <property type="nucleotide sequence ID" value="NZ_RKQZ01000001.1"/>
</dbReference>
<dbReference type="Proteomes" id="UP000280501">
    <property type="component" value="Unassembled WGS sequence"/>
</dbReference>
<name>A0A3N4YGL7_9MICO</name>